<dbReference type="EMBL" id="JAJJHW010001211">
    <property type="protein sequence ID" value="KAH8375738.1"/>
    <property type="molecule type" value="Genomic_DNA"/>
</dbReference>
<sequence length="263" mass="29672">IVTRKLGAQRPTPELNENVMTNIVNTLFPQHERRTDPGTPALEEPPFFTENELRSAAKSLKNNKAPGPDGIPSEALKAITDVRPKILLDMYNACLMEGIFPEVWKRQHLMLIDKGKGDPATPSAYRPLCMLDTAGKLLERLLKPRLSTAIEKAGGLSNRQHGFRPDDCNLVGFADDIAAIIKARDMTEAQRKLNQVMMRAMAWFKTHGLKLATEKTEIIILTKRHIPLEVNMHVSDDIIKTKLSLNYLGIRIDPRMTFWTQIN</sequence>
<evidence type="ECO:0000313" key="2">
    <source>
        <dbReference type="Proteomes" id="UP001200034"/>
    </source>
</evidence>
<protein>
    <recommendedName>
        <fullName evidence="3">Reverse transcriptase</fullName>
    </recommendedName>
</protein>
<reference evidence="1" key="1">
    <citation type="journal article" date="2021" name="Mol. Ecol. Resour.">
        <title>Phylogenomic analyses of the genus Drosophila reveals genomic signals of climate adaptation.</title>
        <authorList>
            <person name="Li F."/>
            <person name="Rane R.V."/>
            <person name="Luria V."/>
            <person name="Xiong Z."/>
            <person name="Chen J."/>
            <person name="Li Z."/>
            <person name="Catullo R.A."/>
            <person name="Griffin P.C."/>
            <person name="Schiffer M."/>
            <person name="Pearce S."/>
            <person name="Lee S.F."/>
            <person name="McElroy K."/>
            <person name="Stocker A."/>
            <person name="Shirriffs J."/>
            <person name="Cockerell F."/>
            <person name="Coppin C."/>
            <person name="Sgro C.M."/>
            <person name="Karger A."/>
            <person name="Cain J.W."/>
            <person name="Weber J.A."/>
            <person name="Santpere G."/>
            <person name="Kirschner M.W."/>
            <person name="Hoffmann A.A."/>
            <person name="Oakeshott J.G."/>
            <person name="Zhang G."/>
        </authorList>
    </citation>
    <scope>NUCLEOTIDE SEQUENCE</scope>
    <source>
        <strain evidence="1">BGI-SZ-2011g</strain>
    </source>
</reference>
<comment type="caution">
    <text evidence="1">The sequence shown here is derived from an EMBL/GenBank/DDBJ whole genome shotgun (WGS) entry which is preliminary data.</text>
</comment>
<gene>
    <name evidence="1" type="ORF">KR093_008377</name>
</gene>
<evidence type="ECO:0000313" key="1">
    <source>
        <dbReference type="EMBL" id="KAH8375738.1"/>
    </source>
</evidence>
<keyword evidence="2" id="KW-1185">Reference proteome</keyword>
<name>A0AAD4K2W6_9MUSC</name>
<dbReference type="AlphaFoldDB" id="A0AAD4K2W6"/>
<accession>A0AAD4K2W6</accession>
<evidence type="ECO:0008006" key="3">
    <source>
        <dbReference type="Google" id="ProtNLM"/>
    </source>
</evidence>
<organism evidence="1 2">
    <name type="scientific">Drosophila rubida</name>
    <dbReference type="NCBI Taxonomy" id="30044"/>
    <lineage>
        <taxon>Eukaryota</taxon>
        <taxon>Metazoa</taxon>
        <taxon>Ecdysozoa</taxon>
        <taxon>Arthropoda</taxon>
        <taxon>Hexapoda</taxon>
        <taxon>Insecta</taxon>
        <taxon>Pterygota</taxon>
        <taxon>Neoptera</taxon>
        <taxon>Endopterygota</taxon>
        <taxon>Diptera</taxon>
        <taxon>Brachycera</taxon>
        <taxon>Muscomorpha</taxon>
        <taxon>Ephydroidea</taxon>
        <taxon>Drosophilidae</taxon>
        <taxon>Drosophila</taxon>
    </lineage>
</organism>
<feature type="non-terminal residue" evidence="1">
    <location>
        <position position="1"/>
    </location>
</feature>
<proteinExistence type="predicted"/>
<dbReference type="Proteomes" id="UP001200034">
    <property type="component" value="Unassembled WGS sequence"/>
</dbReference>
<dbReference type="PANTHER" id="PTHR19446">
    <property type="entry name" value="REVERSE TRANSCRIPTASES"/>
    <property type="match status" value="1"/>
</dbReference>
<feature type="non-terminal residue" evidence="1">
    <location>
        <position position="263"/>
    </location>
</feature>